<dbReference type="AlphaFoldDB" id="A0A821MKY3"/>
<dbReference type="PROSITE" id="PS51996">
    <property type="entry name" value="TR_MART"/>
    <property type="match status" value="1"/>
</dbReference>
<name>A0A821MKY3_9BILA</name>
<evidence type="ECO:0000313" key="1">
    <source>
        <dbReference type="EMBL" id="CAF4769263.1"/>
    </source>
</evidence>
<comment type="caution">
    <text evidence="1">The sequence shown here is derived from an EMBL/GenBank/DDBJ whole genome shotgun (WGS) entry which is preliminary data.</text>
</comment>
<organism evidence="1 2">
    <name type="scientific">Rotaria socialis</name>
    <dbReference type="NCBI Taxonomy" id="392032"/>
    <lineage>
        <taxon>Eukaryota</taxon>
        <taxon>Metazoa</taxon>
        <taxon>Spiralia</taxon>
        <taxon>Gnathifera</taxon>
        <taxon>Rotifera</taxon>
        <taxon>Eurotatoria</taxon>
        <taxon>Bdelloidea</taxon>
        <taxon>Philodinida</taxon>
        <taxon>Philodinidae</taxon>
        <taxon>Rotaria</taxon>
    </lineage>
</organism>
<protein>
    <submittedName>
        <fullName evidence="1">Uncharacterized protein</fullName>
    </submittedName>
</protein>
<gene>
    <name evidence="1" type="ORF">TOA249_LOCUS21487</name>
</gene>
<reference evidence="1" key="1">
    <citation type="submission" date="2021-02" db="EMBL/GenBank/DDBJ databases">
        <authorList>
            <person name="Nowell W R."/>
        </authorList>
    </citation>
    <scope>NUCLEOTIDE SEQUENCE</scope>
</reference>
<dbReference type="EMBL" id="CAJOBS010001860">
    <property type="protein sequence ID" value="CAF4769263.1"/>
    <property type="molecule type" value="Genomic_DNA"/>
</dbReference>
<accession>A0A821MKY3</accession>
<dbReference type="Gene3D" id="3.90.176.10">
    <property type="entry name" value="Toxin ADP-ribosyltransferase, Chain A, domain 1"/>
    <property type="match status" value="1"/>
</dbReference>
<sequence length="178" mass="20615">MMNEALRIRNTDLTFRFRTVIRDIYEQLLTHQCHERVAVYRGQMLSRIEYQKLRKSTRSLISLNSFLSTSINRKIAAQFVSQILNLCASRNSISVIFEIEADSAVVRLVNGENQRPFAQIYEFSYYGQEAEVLFVLGPIFRLNEIYDGHSSADAPIPIIRMIFCSDHMITISSYCMIT</sequence>
<dbReference type="Proteomes" id="UP000663838">
    <property type="component" value="Unassembled WGS sequence"/>
</dbReference>
<evidence type="ECO:0000313" key="2">
    <source>
        <dbReference type="Proteomes" id="UP000663838"/>
    </source>
</evidence>
<proteinExistence type="predicted"/>
<dbReference type="SUPFAM" id="SSF56399">
    <property type="entry name" value="ADP-ribosylation"/>
    <property type="match status" value="1"/>
</dbReference>